<sequence>MFQQIKKINQTHYVFLGLSRISSSGHDHDYDDTNPHRTGHLSQNRLASSGANSRYDAPPIALRYPSVPISLIIISAWYIDSLKSSRTGTNTVTTRSKLYISLVRICKSDESRVPKNLYADCKIIIRESSPGPKPPSAARRRAVGARPTRGAATPKSF</sequence>
<keyword evidence="3" id="KW-1185">Reference proteome</keyword>
<evidence type="ECO:0000313" key="2">
    <source>
        <dbReference type="EMBL" id="GBP91491.1"/>
    </source>
</evidence>
<proteinExistence type="predicted"/>
<evidence type="ECO:0000256" key="1">
    <source>
        <dbReference type="SAM" id="MobiDB-lite"/>
    </source>
</evidence>
<gene>
    <name evidence="2" type="ORF">EVAR_62291_1</name>
</gene>
<feature type="region of interest" description="Disordered" evidence="1">
    <location>
        <begin position="26"/>
        <end position="51"/>
    </location>
</feature>
<evidence type="ECO:0000313" key="3">
    <source>
        <dbReference type="Proteomes" id="UP000299102"/>
    </source>
</evidence>
<accession>A0A4C1ZRF2</accession>
<dbReference type="EMBL" id="BGZK01002175">
    <property type="protein sequence ID" value="GBP91491.1"/>
    <property type="molecule type" value="Genomic_DNA"/>
</dbReference>
<feature type="region of interest" description="Disordered" evidence="1">
    <location>
        <begin position="127"/>
        <end position="157"/>
    </location>
</feature>
<feature type="compositionally biased region" description="Basic and acidic residues" evidence="1">
    <location>
        <begin position="26"/>
        <end position="35"/>
    </location>
</feature>
<name>A0A4C1ZRF2_EUMVA</name>
<feature type="compositionally biased region" description="Polar residues" evidence="1">
    <location>
        <begin position="40"/>
        <end position="51"/>
    </location>
</feature>
<dbReference type="AlphaFoldDB" id="A0A4C1ZRF2"/>
<dbReference type="Proteomes" id="UP000299102">
    <property type="component" value="Unassembled WGS sequence"/>
</dbReference>
<organism evidence="2 3">
    <name type="scientific">Eumeta variegata</name>
    <name type="common">Bagworm moth</name>
    <name type="synonym">Eumeta japonica</name>
    <dbReference type="NCBI Taxonomy" id="151549"/>
    <lineage>
        <taxon>Eukaryota</taxon>
        <taxon>Metazoa</taxon>
        <taxon>Ecdysozoa</taxon>
        <taxon>Arthropoda</taxon>
        <taxon>Hexapoda</taxon>
        <taxon>Insecta</taxon>
        <taxon>Pterygota</taxon>
        <taxon>Neoptera</taxon>
        <taxon>Endopterygota</taxon>
        <taxon>Lepidoptera</taxon>
        <taxon>Glossata</taxon>
        <taxon>Ditrysia</taxon>
        <taxon>Tineoidea</taxon>
        <taxon>Psychidae</taxon>
        <taxon>Oiketicinae</taxon>
        <taxon>Eumeta</taxon>
    </lineage>
</organism>
<comment type="caution">
    <text evidence="2">The sequence shown here is derived from an EMBL/GenBank/DDBJ whole genome shotgun (WGS) entry which is preliminary data.</text>
</comment>
<reference evidence="2 3" key="1">
    <citation type="journal article" date="2019" name="Commun. Biol.">
        <title>The bagworm genome reveals a unique fibroin gene that provides high tensile strength.</title>
        <authorList>
            <person name="Kono N."/>
            <person name="Nakamura H."/>
            <person name="Ohtoshi R."/>
            <person name="Tomita M."/>
            <person name="Numata K."/>
            <person name="Arakawa K."/>
        </authorList>
    </citation>
    <scope>NUCLEOTIDE SEQUENCE [LARGE SCALE GENOMIC DNA]</scope>
</reference>
<protein>
    <submittedName>
        <fullName evidence="2">Uncharacterized protein</fullName>
    </submittedName>
</protein>